<name>A1K7T9_AZOSB</name>
<evidence type="ECO:0000256" key="1">
    <source>
        <dbReference type="ARBA" id="ARBA00004141"/>
    </source>
</evidence>
<dbReference type="GO" id="GO:0015297">
    <property type="term" value="F:antiporter activity"/>
    <property type="evidence" value="ECO:0007669"/>
    <property type="project" value="InterPro"/>
</dbReference>
<dbReference type="EMBL" id="AM406670">
    <property type="protein sequence ID" value="CAL94894.1"/>
    <property type="molecule type" value="Genomic_DNA"/>
</dbReference>
<keyword evidence="4 5" id="KW-0472">Membrane</keyword>
<dbReference type="Proteomes" id="UP000002588">
    <property type="component" value="Chromosome"/>
</dbReference>
<dbReference type="STRING" id="62928.azo2277"/>
<protein>
    <submittedName>
        <fullName evidence="7">Conserved hypothetical Na/H antiporter</fullName>
    </submittedName>
</protein>
<keyword evidence="8" id="KW-1185">Reference proteome</keyword>
<dbReference type="KEGG" id="azo:azo2277"/>
<evidence type="ECO:0000256" key="2">
    <source>
        <dbReference type="ARBA" id="ARBA00022692"/>
    </source>
</evidence>
<dbReference type="GO" id="GO:0016020">
    <property type="term" value="C:membrane"/>
    <property type="evidence" value="ECO:0007669"/>
    <property type="project" value="UniProtKB-SubCell"/>
</dbReference>
<dbReference type="AlphaFoldDB" id="A1K7T9"/>
<dbReference type="Pfam" id="PF00999">
    <property type="entry name" value="Na_H_Exchanger"/>
    <property type="match status" value="1"/>
</dbReference>
<keyword evidence="3 5" id="KW-1133">Transmembrane helix</keyword>
<feature type="transmembrane region" description="Helical" evidence="5">
    <location>
        <begin position="198"/>
        <end position="217"/>
    </location>
</feature>
<dbReference type="InterPro" id="IPR038770">
    <property type="entry name" value="Na+/solute_symporter_sf"/>
</dbReference>
<sequence length="402" mass="41482">MNLPLWPSWPPHFDALLFFAVALLATALGGEVLGRLLRLPRVTGYTLCGLVLGPLLLGGLDSSALAVRRGVLDLALALLLFELGVRLDVRWFRANPWMLVSSLAEAGLTFLLCAGALGLIGVDRGIALAVAAIAVGTAPAVVMRVTAELRAGGQVTERVLALCALNVGYSVVLFKLMLGGLHGGDPAGGWVAVLHPLYLMAGSLLVGTLLAVGFIGLRRVVDPGTEQGVVAIFGLLLAALAVLAALRLPALLAPLVAGMAVKWYDPRPHRWPQHFGTAGGVMVIALFMLSGATVSAGPLVAGVAAGIVAIVARAVAKLAGVMAFGPASGLGWRKSFALGVALMPLSAVALLLVEDVRTLYPAFAAELAPIVLCMVALLGVFGPIATQRALIHARENRSGAEQ</sequence>
<feature type="transmembrane region" description="Helical" evidence="5">
    <location>
        <begin position="159"/>
        <end position="178"/>
    </location>
</feature>
<gene>
    <name evidence="7" type="ordered locus">azo2277</name>
</gene>
<feature type="transmembrane region" description="Helical" evidence="5">
    <location>
        <begin position="66"/>
        <end position="85"/>
    </location>
</feature>
<comment type="subcellular location">
    <subcellularLocation>
        <location evidence="1">Membrane</location>
        <topology evidence="1">Multi-pass membrane protein</topology>
    </subcellularLocation>
</comment>
<dbReference type="InterPro" id="IPR006153">
    <property type="entry name" value="Cation/H_exchanger_TM"/>
</dbReference>
<dbReference type="PANTHER" id="PTHR43021:SF2">
    <property type="entry name" value="CATION_H+ EXCHANGER DOMAIN-CONTAINING PROTEIN"/>
    <property type="match status" value="1"/>
</dbReference>
<dbReference type="eggNOG" id="COG0475">
    <property type="taxonomic scope" value="Bacteria"/>
</dbReference>
<feature type="transmembrane region" description="Helical" evidence="5">
    <location>
        <begin position="42"/>
        <end position="60"/>
    </location>
</feature>
<organism evidence="7 8">
    <name type="scientific">Azoarcus sp. (strain BH72)</name>
    <dbReference type="NCBI Taxonomy" id="418699"/>
    <lineage>
        <taxon>Bacteria</taxon>
        <taxon>Pseudomonadati</taxon>
        <taxon>Pseudomonadota</taxon>
        <taxon>Betaproteobacteria</taxon>
        <taxon>Rhodocyclales</taxon>
        <taxon>Zoogloeaceae</taxon>
        <taxon>Azoarcus</taxon>
    </lineage>
</organism>
<dbReference type="RefSeq" id="WP_011766008.1">
    <property type="nucleotide sequence ID" value="NC_008702.1"/>
</dbReference>
<evidence type="ECO:0000259" key="6">
    <source>
        <dbReference type="Pfam" id="PF00999"/>
    </source>
</evidence>
<keyword evidence="2 5" id="KW-0812">Transmembrane</keyword>
<feature type="transmembrane region" description="Helical" evidence="5">
    <location>
        <begin position="335"/>
        <end position="353"/>
    </location>
</feature>
<evidence type="ECO:0000256" key="5">
    <source>
        <dbReference type="SAM" id="Phobius"/>
    </source>
</evidence>
<accession>A1K7T9</accession>
<evidence type="ECO:0000313" key="7">
    <source>
        <dbReference type="EMBL" id="CAL94894.1"/>
    </source>
</evidence>
<dbReference type="PANTHER" id="PTHR43021">
    <property type="entry name" value="NA(+)/H(+) ANTIPORTER-RELATED"/>
    <property type="match status" value="1"/>
</dbReference>
<dbReference type="HOGENOM" id="CLU_031031_3_0_4"/>
<feature type="transmembrane region" description="Helical" evidence="5">
    <location>
        <begin position="359"/>
        <end position="384"/>
    </location>
</feature>
<dbReference type="GO" id="GO:1902600">
    <property type="term" value="P:proton transmembrane transport"/>
    <property type="evidence" value="ECO:0007669"/>
    <property type="project" value="InterPro"/>
</dbReference>
<feature type="transmembrane region" description="Helical" evidence="5">
    <location>
        <begin position="97"/>
        <end position="120"/>
    </location>
</feature>
<proteinExistence type="predicted"/>
<feature type="domain" description="Cation/H+ exchanger transmembrane" evidence="6">
    <location>
        <begin position="24"/>
        <end position="387"/>
    </location>
</feature>
<evidence type="ECO:0000313" key="8">
    <source>
        <dbReference type="Proteomes" id="UP000002588"/>
    </source>
</evidence>
<feature type="transmembrane region" description="Helical" evidence="5">
    <location>
        <begin position="12"/>
        <end position="30"/>
    </location>
</feature>
<feature type="transmembrane region" description="Helical" evidence="5">
    <location>
        <begin position="281"/>
        <end position="314"/>
    </location>
</feature>
<reference evidence="7 8" key="1">
    <citation type="journal article" date="2006" name="Nat. Biotechnol.">
        <title>Complete genome of the mutualistic, N2-fixing grass endophyte Azoarcus sp. strain BH72.</title>
        <authorList>
            <person name="Krause A."/>
            <person name="Ramakumar A."/>
            <person name="Bartels D."/>
            <person name="Battistoni F."/>
            <person name="Bekel T."/>
            <person name="Boch J."/>
            <person name="Boehm M."/>
            <person name="Friedrich F."/>
            <person name="Hurek T."/>
            <person name="Krause L."/>
            <person name="Linke B."/>
            <person name="McHardy A.C."/>
            <person name="Sarkar A."/>
            <person name="Schneiker S."/>
            <person name="Syed A.A."/>
            <person name="Thauer R."/>
            <person name="Vorhoelter F.-J."/>
            <person name="Weidner S."/>
            <person name="Puehler A."/>
            <person name="Reinhold-Hurek B."/>
            <person name="Kaiser O."/>
            <person name="Goesmann A."/>
        </authorList>
    </citation>
    <scope>NUCLEOTIDE SEQUENCE [LARGE SCALE GENOMIC DNA]</scope>
    <source>
        <strain evidence="7 8">BH72</strain>
    </source>
</reference>
<dbReference type="Gene3D" id="1.20.1530.20">
    <property type="match status" value="1"/>
</dbReference>
<evidence type="ECO:0000256" key="4">
    <source>
        <dbReference type="ARBA" id="ARBA00023136"/>
    </source>
</evidence>
<evidence type="ECO:0000256" key="3">
    <source>
        <dbReference type="ARBA" id="ARBA00022989"/>
    </source>
</evidence>
<feature type="transmembrane region" description="Helical" evidence="5">
    <location>
        <begin position="229"/>
        <end position="261"/>
    </location>
</feature>
<feature type="transmembrane region" description="Helical" evidence="5">
    <location>
        <begin position="126"/>
        <end position="147"/>
    </location>
</feature>